<proteinExistence type="predicted"/>
<dbReference type="EMBL" id="CAJNBJ010000017">
    <property type="protein sequence ID" value="CAE6780980.1"/>
    <property type="molecule type" value="Genomic_DNA"/>
</dbReference>
<feature type="region of interest" description="Disordered" evidence="1">
    <location>
        <begin position="23"/>
        <end position="132"/>
    </location>
</feature>
<keyword evidence="2" id="KW-0732">Signal</keyword>
<evidence type="ECO:0000313" key="3">
    <source>
        <dbReference type="EMBL" id="CAE6780980.1"/>
    </source>
</evidence>
<protein>
    <submittedName>
        <fullName evidence="3">Uncharacterized protein</fullName>
    </submittedName>
</protein>
<feature type="compositionally biased region" description="Pro residues" evidence="1">
    <location>
        <begin position="86"/>
        <end position="100"/>
    </location>
</feature>
<evidence type="ECO:0000313" key="4">
    <source>
        <dbReference type="Proteomes" id="UP000675880"/>
    </source>
</evidence>
<feature type="compositionally biased region" description="Polar residues" evidence="1">
    <location>
        <begin position="69"/>
        <end position="80"/>
    </location>
</feature>
<dbReference type="Proteomes" id="UP000675880">
    <property type="component" value="Unassembled WGS sequence"/>
</dbReference>
<gene>
    <name evidence="3" type="ORF">NSPZN2_40754</name>
</gene>
<feature type="compositionally biased region" description="Polar residues" evidence="1">
    <location>
        <begin position="23"/>
        <end position="38"/>
    </location>
</feature>
<feature type="chain" id="PRO_5046340416" evidence="2">
    <location>
        <begin position="25"/>
        <end position="132"/>
    </location>
</feature>
<comment type="caution">
    <text evidence="3">The sequence shown here is derived from an EMBL/GenBank/DDBJ whole genome shotgun (WGS) entry which is preliminary data.</text>
</comment>
<evidence type="ECO:0000256" key="2">
    <source>
        <dbReference type="SAM" id="SignalP"/>
    </source>
</evidence>
<organism evidence="3 4">
    <name type="scientific">Nitrospira defluvii</name>
    <dbReference type="NCBI Taxonomy" id="330214"/>
    <lineage>
        <taxon>Bacteria</taxon>
        <taxon>Pseudomonadati</taxon>
        <taxon>Nitrospirota</taxon>
        <taxon>Nitrospiria</taxon>
        <taxon>Nitrospirales</taxon>
        <taxon>Nitrospiraceae</taxon>
        <taxon>Nitrospira</taxon>
    </lineage>
</organism>
<name>A0ABM8RZZ7_9BACT</name>
<sequence>MLIVSLVVLLTCSSLLGPFSPAAAQSSPVRQPDGTQGLLSPLGGNEAIYSDAHGNKQPTTLGSGLPSHGMNTLSGVSSGALTPFGTPTPPNRLTPAPLLPLSPKWMTTPQPQRPTDPGSLGRFAPPGRGPSH</sequence>
<reference evidence="3 4" key="1">
    <citation type="submission" date="2021-02" db="EMBL/GenBank/DDBJ databases">
        <authorList>
            <person name="Han P."/>
        </authorList>
    </citation>
    <scope>NUCLEOTIDE SEQUENCE [LARGE SCALE GENOMIC DNA]</scope>
    <source>
        <strain evidence="3">Candidatus Nitrospira sp. ZN2</strain>
    </source>
</reference>
<keyword evidence="4" id="KW-1185">Reference proteome</keyword>
<accession>A0ABM8RZZ7</accession>
<feature type="signal peptide" evidence="2">
    <location>
        <begin position="1"/>
        <end position="24"/>
    </location>
</feature>
<evidence type="ECO:0000256" key="1">
    <source>
        <dbReference type="SAM" id="MobiDB-lite"/>
    </source>
</evidence>